<name>A0A9W9Y1W0_9EURO</name>
<accession>A0A9W9Y1W0</accession>
<sequence>MDPITVFVAHASVEEATDQNLALGRLRESLNPVVQSYETTYDRSYGGYDAIIVLSGWDALAINKLTFIRLFGHVSAFDVKVKVFANEATSASCFRFFGISPTAACAILTGELEPTEGTSPDDDTQLFVSTIGIISSDMYLRNQSEEKIQHMLTEQEERNDHRGWSRSRE</sequence>
<reference evidence="1" key="1">
    <citation type="submission" date="2022-12" db="EMBL/GenBank/DDBJ databases">
        <authorList>
            <person name="Petersen C."/>
        </authorList>
    </citation>
    <scope>NUCLEOTIDE SEQUENCE</scope>
    <source>
        <strain evidence="1">IBT 29495</strain>
    </source>
</reference>
<dbReference type="EMBL" id="JAPWDS010000002">
    <property type="protein sequence ID" value="KAJ5514327.1"/>
    <property type="molecule type" value="Genomic_DNA"/>
</dbReference>
<proteinExistence type="predicted"/>
<organism evidence="1 2">
    <name type="scientific">Penicillium fimorum</name>
    <dbReference type="NCBI Taxonomy" id="1882269"/>
    <lineage>
        <taxon>Eukaryota</taxon>
        <taxon>Fungi</taxon>
        <taxon>Dikarya</taxon>
        <taxon>Ascomycota</taxon>
        <taxon>Pezizomycotina</taxon>
        <taxon>Eurotiomycetes</taxon>
        <taxon>Eurotiomycetidae</taxon>
        <taxon>Eurotiales</taxon>
        <taxon>Aspergillaceae</taxon>
        <taxon>Penicillium</taxon>
    </lineage>
</organism>
<reference evidence="1" key="2">
    <citation type="journal article" date="2023" name="IMA Fungus">
        <title>Comparative genomic study of the Penicillium genus elucidates a diverse pangenome and 15 lateral gene transfer events.</title>
        <authorList>
            <person name="Petersen C."/>
            <person name="Sorensen T."/>
            <person name="Nielsen M.R."/>
            <person name="Sondergaard T.E."/>
            <person name="Sorensen J.L."/>
            <person name="Fitzpatrick D.A."/>
            <person name="Frisvad J.C."/>
            <person name="Nielsen K.L."/>
        </authorList>
    </citation>
    <scope>NUCLEOTIDE SEQUENCE</scope>
    <source>
        <strain evidence="1">IBT 29495</strain>
    </source>
</reference>
<evidence type="ECO:0000313" key="2">
    <source>
        <dbReference type="Proteomes" id="UP001149954"/>
    </source>
</evidence>
<dbReference type="OrthoDB" id="4358598at2759"/>
<dbReference type="AlphaFoldDB" id="A0A9W9Y1W0"/>
<comment type="caution">
    <text evidence="1">The sequence shown here is derived from an EMBL/GenBank/DDBJ whole genome shotgun (WGS) entry which is preliminary data.</text>
</comment>
<keyword evidence="2" id="KW-1185">Reference proteome</keyword>
<gene>
    <name evidence="1" type="ORF">N7463_003879</name>
</gene>
<dbReference type="Proteomes" id="UP001149954">
    <property type="component" value="Unassembled WGS sequence"/>
</dbReference>
<evidence type="ECO:0000313" key="1">
    <source>
        <dbReference type="EMBL" id="KAJ5514327.1"/>
    </source>
</evidence>
<protein>
    <submittedName>
        <fullName evidence="1">Uncharacterized protein</fullName>
    </submittedName>
</protein>